<protein>
    <submittedName>
        <fullName evidence="3">Polyketide cyclase</fullName>
    </submittedName>
</protein>
<sequence length="175" mass="19372">MQQVKDRAAVEVVAIEPRDARELAIARLIDAPADKLFRCWTDPALIPEWFCPKPWVAEVLSMDVRPGGTQSLMMRGPDGASHPSGGVYLEIVPGRKLVFTSAMGEGWRPVEGDLQFVGEVSFEPQADGRTLYVARAMHWSEATARAHQEMGFEGGWGIAAEQMAELARRLCPPRR</sequence>
<evidence type="ECO:0000313" key="3">
    <source>
        <dbReference type="EMBL" id="RAK51671.1"/>
    </source>
</evidence>
<dbReference type="InterPro" id="IPR013538">
    <property type="entry name" value="ASHA1/2-like_C"/>
</dbReference>
<evidence type="ECO:0000256" key="1">
    <source>
        <dbReference type="ARBA" id="ARBA00006817"/>
    </source>
</evidence>
<reference evidence="4" key="1">
    <citation type="submission" date="2018-05" db="EMBL/GenBank/DDBJ databases">
        <authorList>
            <person name="Li X."/>
        </authorList>
    </citation>
    <scope>NUCLEOTIDE SEQUENCE [LARGE SCALE GENOMIC DNA]</scope>
    <source>
        <strain evidence="4">LX32</strain>
    </source>
</reference>
<dbReference type="Pfam" id="PF08327">
    <property type="entry name" value="AHSA1"/>
    <property type="match status" value="1"/>
</dbReference>
<dbReference type="SUPFAM" id="SSF55961">
    <property type="entry name" value="Bet v1-like"/>
    <property type="match status" value="1"/>
</dbReference>
<organism evidence="3 4">
    <name type="scientific">Phenylobacterium soli</name>
    <dbReference type="NCBI Taxonomy" id="2170551"/>
    <lineage>
        <taxon>Bacteria</taxon>
        <taxon>Pseudomonadati</taxon>
        <taxon>Pseudomonadota</taxon>
        <taxon>Alphaproteobacteria</taxon>
        <taxon>Caulobacterales</taxon>
        <taxon>Caulobacteraceae</taxon>
        <taxon>Phenylobacterium</taxon>
    </lineage>
</organism>
<dbReference type="AlphaFoldDB" id="A0A328AAN5"/>
<dbReference type="OrthoDB" id="9805228at2"/>
<evidence type="ECO:0000313" key="4">
    <source>
        <dbReference type="Proteomes" id="UP000249254"/>
    </source>
</evidence>
<gene>
    <name evidence="3" type="ORF">DJ017_17715</name>
</gene>
<dbReference type="Proteomes" id="UP000249254">
    <property type="component" value="Unassembled WGS sequence"/>
</dbReference>
<feature type="domain" description="Activator of Hsp90 ATPase homologue 1/2-like C-terminal" evidence="2">
    <location>
        <begin position="30"/>
        <end position="166"/>
    </location>
</feature>
<proteinExistence type="inferred from homology"/>
<dbReference type="CDD" id="cd08896">
    <property type="entry name" value="SRPBCC_CalC_Aha1-like_3"/>
    <property type="match status" value="1"/>
</dbReference>
<dbReference type="EMBL" id="QFYQ01000002">
    <property type="protein sequence ID" value="RAK51671.1"/>
    <property type="molecule type" value="Genomic_DNA"/>
</dbReference>
<name>A0A328AAN5_9CAUL</name>
<dbReference type="Gene3D" id="3.30.530.20">
    <property type="match status" value="1"/>
</dbReference>
<comment type="caution">
    <text evidence="3">The sequence shown here is derived from an EMBL/GenBank/DDBJ whole genome shotgun (WGS) entry which is preliminary data.</text>
</comment>
<dbReference type="RefSeq" id="WP_111530233.1">
    <property type="nucleotide sequence ID" value="NZ_JBHRSG010000003.1"/>
</dbReference>
<comment type="similarity">
    <text evidence="1">Belongs to the AHA1 family.</text>
</comment>
<accession>A0A328AAN5</accession>
<dbReference type="InterPro" id="IPR023393">
    <property type="entry name" value="START-like_dom_sf"/>
</dbReference>
<keyword evidence="4" id="KW-1185">Reference proteome</keyword>
<evidence type="ECO:0000259" key="2">
    <source>
        <dbReference type="Pfam" id="PF08327"/>
    </source>
</evidence>